<proteinExistence type="predicted"/>
<feature type="transmembrane region" description="Helical" evidence="1">
    <location>
        <begin position="266"/>
        <end position="290"/>
    </location>
</feature>
<feature type="transmembrane region" description="Helical" evidence="1">
    <location>
        <begin position="192"/>
        <end position="211"/>
    </location>
</feature>
<feature type="transmembrane region" description="Helical" evidence="1">
    <location>
        <begin position="143"/>
        <end position="165"/>
    </location>
</feature>
<dbReference type="InterPro" id="IPR038728">
    <property type="entry name" value="YkvI-like"/>
</dbReference>
<evidence type="ECO:0000256" key="1">
    <source>
        <dbReference type="SAM" id="Phobius"/>
    </source>
</evidence>
<evidence type="ECO:0000313" key="3">
    <source>
        <dbReference type="Proteomes" id="UP000199008"/>
    </source>
</evidence>
<dbReference type="Proteomes" id="UP000199008">
    <property type="component" value="Unassembled WGS sequence"/>
</dbReference>
<gene>
    <name evidence="2" type="ORF">SAMN05216216_101220</name>
</gene>
<dbReference type="AlphaFoldDB" id="A0A1G9ADC4"/>
<keyword evidence="1" id="KW-0812">Transmembrane</keyword>
<protein>
    <submittedName>
        <fullName evidence="2">Uncharacterized membrane protein YkvI</fullName>
    </submittedName>
</protein>
<accession>A0A1G9ADC4</accession>
<keyword evidence="1" id="KW-1133">Transmembrane helix</keyword>
<dbReference type="RefSeq" id="WP_092983797.1">
    <property type="nucleotide sequence ID" value="NZ_FNFY01000001.1"/>
</dbReference>
<reference evidence="3" key="1">
    <citation type="submission" date="2016-10" db="EMBL/GenBank/DDBJ databases">
        <authorList>
            <person name="Varghese N."/>
            <person name="Submissions S."/>
        </authorList>
    </citation>
    <scope>NUCLEOTIDE SEQUENCE [LARGE SCALE GENOMIC DNA]</scope>
    <source>
        <strain evidence="3">CGMCC 1.8895</strain>
    </source>
</reference>
<dbReference type="EMBL" id="FNFY01000001">
    <property type="protein sequence ID" value="SDK25377.1"/>
    <property type="molecule type" value="Genomic_DNA"/>
</dbReference>
<dbReference type="PANTHER" id="PTHR37814">
    <property type="entry name" value="CONSERVED MEMBRANE PROTEIN"/>
    <property type="match status" value="1"/>
</dbReference>
<organism evidence="2 3">
    <name type="scientific">Lacicoccus qingdaonensis</name>
    <dbReference type="NCBI Taxonomy" id="576118"/>
    <lineage>
        <taxon>Bacteria</taxon>
        <taxon>Bacillati</taxon>
        <taxon>Bacillota</taxon>
        <taxon>Bacilli</taxon>
        <taxon>Bacillales</taxon>
        <taxon>Salinicoccaceae</taxon>
        <taxon>Lacicoccus</taxon>
    </lineage>
</organism>
<dbReference type="PANTHER" id="PTHR37814:SF1">
    <property type="entry name" value="MEMBRANE PROTEIN"/>
    <property type="match status" value="1"/>
</dbReference>
<feature type="transmembrane region" description="Helical" evidence="1">
    <location>
        <begin position="90"/>
        <end position="111"/>
    </location>
</feature>
<feature type="transmembrane region" description="Helical" evidence="1">
    <location>
        <begin position="117"/>
        <end position="136"/>
    </location>
</feature>
<dbReference type="OrthoDB" id="4424890at2"/>
<feature type="transmembrane region" description="Helical" evidence="1">
    <location>
        <begin position="302"/>
        <end position="321"/>
    </location>
</feature>
<name>A0A1G9ADC4_9BACL</name>
<feature type="transmembrane region" description="Helical" evidence="1">
    <location>
        <begin position="327"/>
        <end position="349"/>
    </location>
</feature>
<feature type="transmembrane region" description="Helical" evidence="1">
    <location>
        <begin position="223"/>
        <end position="246"/>
    </location>
</feature>
<keyword evidence="1" id="KW-0472">Membrane</keyword>
<sequence length="354" mass="38717">MNDSYRRESWMLGFAYAGVVVGAGFSTGQEVLQFFASYGLWSFAGAALAALTAIFIGRQTAKLGYDLDAESHVMPVYTLFGDKFGKVVDYILVFFLYGLGTVMIAGSGATFEQSFNIAPWLGTLFLIVLVSGTLLLDFNKIVSIIGSITPLLVIIVIIVAGYNLLNPTVPLNEVNIHADITRTPTSIWWLDALTYTGAVLACAFSFLSIMGSDASRHKVARRGAVYGGIIFLVLLILVNSSILVTLTQANEVALPTMAMANNLHPVIGTIFSVIILLLIYNSVIGLFYPFLTRFTTAYSRNYKVMLVISMMAAYVMTFVGFVELVNIVYPILGYVGMAIALAIFIRWSVKKYKK</sequence>
<evidence type="ECO:0000313" key="2">
    <source>
        <dbReference type="EMBL" id="SDK25377.1"/>
    </source>
</evidence>
<feature type="transmembrane region" description="Helical" evidence="1">
    <location>
        <begin position="38"/>
        <end position="57"/>
    </location>
</feature>
<keyword evidence="3" id="KW-1185">Reference proteome</keyword>